<evidence type="ECO:0000313" key="2">
    <source>
        <dbReference type="Proteomes" id="UP000706151"/>
    </source>
</evidence>
<evidence type="ECO:0000313" key="1">
    <source>
        <dbReference type="EMBL" id="MBK7952591.1"/>
    </source>
</evidence>
<dbReference type="EMBL" id="JADJOT010000001">
    <property type="protein sequence ID" value="MBK7952591.1"/>
    <property type="molecule type" value="Genomic_DNA"/>
</dbReference>
<protein>
    <submittedName>
        <fullName evidence="1">Uncharacterized protein</fullName>
    </submittedName>
</protein>
<dbReference type="AlphaFoldDB" id="A0A935T6Q7"/>
<proteinExistence type="predicted"/>
<accession>A0A935T6Q7</accession>
<gene>
    <name evidence="1" type="ORF">IPK02_00675</name>
</gene>
<organism evidence="1 2">
    <name type="scientific">Candidatus Accumulibacter affinis</name>
    <dbReference type="NCBI Taxonomy" id="2954384"/>
    <lineage>
        <taxon>Bacteria</taxon>
        <taxon>Pseudomonadati</taxon>
        <taxon>Pseudomonadota</taxon>
        <taxon>Betaproteobacteria</taxon>
        <taxon>Candidatus Accumulibacter</taxon>
    </lineage>
</organism>
<name>A0A935T6Q7_9PROT</name>
<sequence>MAKLEASRPDANQIDIIIHRIIDTPGDEVVRAVIGDIVIDRRADEAEDAFIERSKAEALAGTDRRPCCMILLPEEVLQ</sequence>
<comment type="caution">
    <text evidence="1">The sequence shown here is derived from an EMBL/GenBank/DDBJ whole genome shotgun (WGS) entry which is preliminary data.</text>
</comment>
<dbReference type="Proteomes" id="UP000706151">
    <property type="component" value="Unassembled WGS sequence"/>
</dbReference>
<reference evidence="1 2" key="1">
    <citation type="submission" date="2020-10" db="EMBL/GenBank/DDBJ databases">
        <title>Connecting structure to function with the recovery of over 1000 high-quality activated sludge metagenome-assembled genomes encoding full-length rRNA genes using long-read sequencing.</title>
        <authorList>
            <person name="Singleton C.M."/>
            <person name="Petriglieri F."/>
            <person name="Kristensen J.M."/>
            <person name="Kirkegaard R.H."/>
            <person name="Michaelsen T.Y."/>
            <person name="Andersen M.H."/>
            <person name="Karst S.M."/>
            <person name="Dueholm M.S."/>
            <person name="Nielsen P.H."/>
            <person name="Albertsen M."/>
        </authorList>
    </citation>
    <scope>NUCLEOTIDE SEQUENCE [LARGE SCALE GENOMIC DNA]</scope>
    <source>
        <strain evidence="1">Fred_18-Q3-R57-64_BAT3C.720</strain>
    </source>
</reference>